<dbReference type="RefSeq" id="WP_141817927.1">
    <property type="nucleotide sequence ID" value="NZ_BAAAIL010000003.1"/>
</dbReference>
<keyword evidence="3" id="KW-1185">Reference proteome</keyword>
<evidence type="ECO:0000313" key="2">
    <source>
        <dbReference type="EMBL" id="TQM96283.1"/>
    </source>
</evidence>
<gene>
    <name evidence="2" type="ORF">FB476_1147</name>
</gene>
<proteinExistence type="predicted"/>
<reference evidence="2 3" key="1">
    <citation type="submission" date="2019-06" db="EMBL/GenBank/DDBJ databases">
        <title>Sequencing the genomes of 1000 actinobacteria strains.</title>
        <authorList>
            <person name="Klenk H.-P."/>
        </authorList>
    </citation>
    <scope>NUCLEOTIDE SEQUENCE [LARGE SCALE GENOMIC DNA]</scope>
    <source>
        <strain evidence="2 3">DSM 12362</strain>
    </source>
</reference>
<protein>
    <submittedName>
        <fullName evidence="2">Acetyltransferase (GNAT) family protein</fullName>
    </submittedName>
</protein>
<dbReference type="GO" id="GO:0016747">
    <property type="term" value="F:acyltransferase activity, transferring groups other than amino-acyl groups"/>
    <property type="evidence" value="ECO:0007669"/>
    <property type="project" value="InterPro"/>
</dbReference>
<dbReference type="AlphaFoldDB" id="A0A543KMI3"/>
<dbReference type="PROSITE" id="PS51186">
    <property type="entry name" value="GNAT"/>
    <property type="match status" value="1"/>
</dbReference>
<feature type="domain" description="N-acetyltransferase" evidence="1">
    <location>
        <begin position="14"/>
        <end position="200"/>
    </location>
</feature>
<organism evidence="2 3">
    <name type="scientific">Ornithinimicrobium humiphilum</name>
    <dbReference type="NCBI Taxonomy" id="125288"/>
    <lineage>
        <taxon>Bacteria</taxon>
        <taxon>Bacillati</taxon>
        <taxon>Actinomycetota</taxon>
        <taxon>Actinomycetes</taxon>
        <taxon>Micrococcales</taxon>
        <taxon>Ornithinimicrobiaceae</taxon>
        <taxon>Ornithinimicrobium</taxon>
    </lineage>
</organism>
<dbReference type="Pfam" id="PF00583">
    <property type="entry name" value="Acetyltransf_1"/>
    <property type="match status" value="1"/>
</dbReference>
<dbReference type="OrthoDB" id="3239945at2"/>
<evidence type="ECO:0000313" key="3">
    <source>
        <dbReference type="Proteomes" id="UP000315133"/>
    </source>
</evidence>
<dbReference type="EMBL" id="VFPU01000001">
    <property type="protein sequence ID" value="TQM96283.1"/>
    <property type="molecule type" value="Genomic_DNA"/>
</dbReference>
<accession>A0A543KMI3</accession>
<keyword evidence="2" id="KW-0808">Transferase</keyword>
<name>A0A543KMI3_9MICO</name>
<dbReference type="Proteomes" id="UP000315133">
    <property type="component" value="Unassembled WGS sequence"/>
</dbReference>
<dbReference type="SUPFAM" id="SSF55729">
    <property type="entry name" value="Acyl-CoA N-acyltransferases (Nat)"/>
    <property type="match status" value="1"/>
</dbReference>
<dbReference type="Gene3D" id="3.40.630.30">
    <property type="match status" value="1"/>
</dbReference>
<dbReference type="InterPro" id="IPR016181">
    <property type="entry name" value="Acyl_CoA_acyltransferase"/>
</dbReference>
<comment type="caution">
    <text evidence="2">The sequence shown here is derived from an EMBL/GenBank/DDBJ whole genome shotgun (WGS) entry which is preliminary data.</text>
</comment>
<dbReference type="InterPro" id="IPR000182">
    <property type="entry name" value="GNAT_dom"/>
</dbReference>
<evidence type="ECO:0000259" key="1">
    <source>
        <dbReference type="PROSITE" id="PS51186"/>
    </source>
</evidence>
<sequence length="203" mass="22138">MRSPQRERLAPDQVEVVPATGRFDDVARIVGPSVPGGSACWCLSHRLRSAELKGPDGEDRREEVMRGLCAGPVPPGFLAYVDGELAGWVGAAPRSSMSYVASSSKLVRAHDDEAWVVICLRILPAFRRRGLTRLLLEGVVDAARRAGADAVEAYPVDPEGGRVDQSMAYVGLVGWFEDAGFARVLRTEATSARLPRWLVRREL</sequence>